<dbReference type="EMBL" id="QLQD01000035">
    <property type="protein sequence ID" value="RLU57728.1"/>
    <property type="molecule type" value="Genomic_DNA"/>
</dbReference>
<feature type="domain" description="NodB homology" evidence="4">
    <location>
        <begin position="243"/>
        <end position="417"/>
    </location>
</feature>
<dbReference type="OrthoDB" id="9812065at2"/>
<dbReference type="PROSITE" id="PS51677">
    <property type="entry name" value="NODB"/>
    <property type="match status" value="1"/>
</dbReference>
<keyword evidence="3" id="KW-0472">Membrane</keyword>
<dbReference type="GO" id="GO:0016810">
    <property type="term" value="F:hydrolase activity, acting on carbon-nitrogen (but not peptide) bonds"/>
    <property type="evidence" value="ECO:0007669"/>
    <property type="project" value="InterPro"/>
</dbReference>
<keyword evidence="1" id="KW-0479">Metal-binding</keyword>
<evidence type="ECO:0000256" key="3">
    <source>
        <dbReference type="SAM" id="Phobius"/>
    </source>
</evidence>
<dbReference type="GO" id="GO:0046872">
    <property type="term" value="F:metal ion binding"/>
    <property type="evidence" value="ECO:0007669"/>
    <property type="project" value="UniProtKB-KW"/>
</dbReference>
<evidence type="ECO:0000259" key="4">
    <source>
        <dbReference type="PROSITE" id="PS51677"/>
    </source>
</evidence>
<gene>
    <name evidence="6" type="ORF">DIY07_03610</name>
    <name evidence="5" type="ORF">DQ08_03150</name>
</gene>
<protein>
    <submittedName>
        <fullName evidence="6">Deacetylase</fullName>
    </submittedName>
</protein>
<dbReference type="SUPFAM" id="SSF144015">
    <property type="entry name" value="Peptidoglycan deacetylase N-terminal noncatalytic region"/>
    <property type="match status" value="1"/>
</dbReference>
<dbReference type="Gene3D" id="3.20.20.370">
    <property type="entry name" value="Glycoside hydrolase/deacetylase"/>
    <property type="match status" value="1"/>
</dbReference>
<dbReference type="Gene3D" id="3.90.640.30">
    <property type="match status" value="1"/>
</dbReference>
<reference evidence="5 7" key="1">
    <citation type="journal article" date="2014" name="Genome Announc.">
        <title>Complete Genome Sequence of a Virulent Strain, Streptococcus iniae ISET0901, Isolated from Diseased Tilapia.</title>
        <authorList>
            <person name="Pridgeon J.W."/>
            <person name="Zhang D."/>
            <person name="Zhang L."/>
        </authorList>
    </citation>
    <scope>NUCLEOTIDE SEQUENCE [LARGE SCALE GENOMIC DNA]</scope>
    <source>
        <strain evidence="5 7">ISET0901</strain>
    </source>
</reference>
<evidence type="ECO:0000256" key="2">
    <source>
        <dbReference type="ARBA" id="ARBA00022801"/>
    </source>
</evidence>
<dbReference type="SMR" id="A0A3L8GMR6"/>
<keyword evidence="3" id="KW-1133">Transmembrane helix</keyword>
<proteinExistence type="predicted"/>
<evidence type="ECO:0000313" key="6">
    <source>
        <dbReference type="EMBL" id="RLU57728.1"/>
    </source>
</evidence>
<keyword evidence="2" id="KW-0378">Hydrolase</keyword>
<name>A0A3L8GMR6_STRIN</name>
<dbReference type="PANTHER" id="PTHR10587">
    <property type="entry name" value="GLYCOSYL TRANSFERASE-RELATED"/>
    <property type="match status" value="1"/>
</dbReference>
<dbReference type="STRING" id="1346.BMF34_03260"/>
<dbReference type="KEGG" id="siq:DQ08_03150"/>
<organism evidence="6 8">
    <name type="scientific">Streptococcus iniae</name>
    <name type="common">Streptococcus shiloi</name>
    <dbReference type="NCBI Taxonomy" id="1346"/>
    <lineage>
        <taxon>Bacteria</taxon>
        <taxon>Bacillati</taxon>
        <taxon>Bacillota</taxon>
        <taxon>Bacilli</taxon>
        <taxon>Lactobacillales</taxon>
        <taxon>Streptococcaceae</taxon>
        <taxon>Streptococcus</taxon>
    </lineage>
</organism>
<evidence type="ECO:0000313" key="5">
    <source>
        <dbReference type="EMBL" id="AHY15474.1"/>
    </source>
</evidence>
<dbReference type="PANTHER" id="PTHR10587:SF133">
    <property type="entry name" value="CHITIN DEACETYLASE 1-RELATED"/>
    <property type="match status" value="1"/>
</dbReference>
<keyword evidence="3" id="KW-0812">Transmembrane</keyword>
<dbReference type="InterPro" id="IPR002509">
    <property type="entry name" value="NODB_dom"/>
</dbReference>
<dbReference type="Pfam" id="PF01522">
    <property type="entry name" value="Polysacc_deac_1"/>
    <property type="match status" value="1"/>
</dbReference>
<dbReference type="AlphaFoldDB" id="A0A3L8GMR6"/>
<dbReference type="Proteomes" id="UP000269148">
    <property type="component" value="Unassembled WGS sequence"/>
</dbReference>
<feature type="transmembrane region" description="Helical" evidence="3">
    <location>
        <begin position="7"/>
        <end position="27"/>
    </location>
</feature>
<dbReference type="RefSeq" id="WP_003100130.1">
    <property type="nucleotide sequence ID" value="NZ_CP010783.1"/>
</dbReference>
<dbReference type="InterPro" id="IPR011330">
    <property type="entry name" value="Glyco_hydro/deAcase_b/a-brl"/>
</dbReference>
<dbReference type="SUPFAM" id="SSF88713">
    <property type="entry name" value="Glycoside hydrolase/deacetylase"/>
    <property type="match status" value="1"/>
</dbReference>
<keyword evidence="7" id="KW-1185">Reference proteome</keyword>
<dbReference type="GeneID" id="35766673"/>
<dbReference type="EMBL" id="CP007586">
    <property type="protein sequence ID" value="AHY15474.1"/>
    <property type="molecule type" value="Genomic_DNA"/>
</dbReference>
<dbReference type="InterPro" id="IPR050248">
    <property type="entry name" value="Polysacc_deacetylase_ArnD"/>
</dbReference>
<dbReference type="KEGG" id="sio:DW64_03140"/>
<dbReference type="GO" id="GO:0016020">
    <property type="term" value="C:membrane"/>
    <property type="evidence" value="ECO:0007669"/>
    <property type="project" value="TreeGrafter"/>
</dbReference>
<dbReference type="KEGG" id="siz:SI82_03370"/>
<reference evidence="6 8" key="2">
    <citation type="submission" date="2018-06" db="EMBL/GenBank/DDBJ databases">
        <title>Mutators as drivers of adaptation in pathogenic bacteria and a risk factor for host jumps and vaccine escape.</title>
        <authorList>
            <person name="Barnes A.C."/>
            <person name="Silayeva O."/>
        </authorList>
    </citation>
    <scope>NUCLEOTIDE SEQUENCE [LARGE SCALE GENOMIC DNA]</scope>
    <source>
        <strain evidence="6 8">QMA0445</strain>
    </source>
</reference>
<evidence type="ECO:0000313" key="8">
    <source>
        <dbReference type="Proteomes" id="UP000269148"/>
    </source>
</evidence>
<accession>A0A3L8GMR6</accession>
<dbReference type="GO" id="GO:0005975">
    <property type="term" value="P:carbohydrate metabolic process"/>
    <property type="evidence" value="ECO:0007669"/>
    <property type="project" value="InterPro"/>
</dbReference>
<evidence type="ECO:0000313" key="7">
    <source>
        <dbReference type="Proteomes" id="UP000025245"/>
    </source>
</evidence>
<dbReference type="Proteomes" id="UP000025245">
    <property type="component" value="Chromosome"/>
</dbReference>
<evidence type="ECO:0000256" key="1">
    <source>
        <dbReference type="ARBA" id="ARBA00022723"/>
    </source>
</evidence>
<sequence>MKKLNTIIFAIISVIFIIFWGITVNNWQINNQVKAIIKSEKKHTERYLSIKSVKSLENGDKTFHYFSPLANSDHFYQDNLPMSVYQKATNDKEDVFIEPIIEETPLKNVKTVTIHEVRYKHGLFQVNKASDQVVSRYHVNEAFEHVRLSQLFKEKEETVNQKLKDLSHGKWNHEHLDAMTEKKHILTDQFDIASNQLLLDDKISLPLSDLFDIVNPDLLEGDVKVAYDDYQKKKEEERQRDKKIVALTFDDGPNPVTTPQVLSILDKYHAKGTFFMLGSKISGNEDLVKKVKEAGHEIGNHSWDHPNLTKLSPDQVSFQIKNTNMAIEKVTGKAPIFFRPPYGATNANVQSIAALTQVLWTVDTRDWENHNTEAILANIKAQLRPGGIILMHDVHQTTVNALPTVLDYLKSQDYKFVTVSQVLGHS</sequence>